<reference evidence="2" key="2">
    <citation type="journal article" date="2022" name="Syst. Entomol.">
        <title>Massive gene rearrangements of mitochondrial genomes and implications for the phylogeny of Trichoptera (Insecta).</title>
        <authorList>
            <person name="Ge X."/>
            <person name="Peng L."/>
            <person name="Vogler A.P."/>
            <person name="Morse J.C."/>
            <person name="Yang L."/>
            <person name="Sun C."/>
            <person name="Wang B."/>
        </authorList>
    </citation>
    <scope>NUCLEOTIDE SEQUENCE</scope>
</reference>
<dbReference type="EMBL" id="OL678030">
    <property type="protein sequence ID" value="UZZ44133.1"/>
    <property type="molecule type" value="Genomic_DNA"/>
</dbReference>
<keyword evidence="2" id="KW-0496">Mitochondrion</keyword>
<gene>
    <name evidence="2" type="primary">ATP8</name>
</gene>
<sequence>MPQMMPLNWITLYYFFILTFMIMMIMNFYFNNKKLTSHSVFSISMKSQLMTWTW</sequence>
<keyword evidence="1" id="KW-0472">Membrane</keyword>
<keyword evidence="1" id="KW-0812">Transmembrane</keyword>
<accession>A0A9E8LNZ7</accession>
<name>A0A9E8LNZ7_9NEOP</name>
<protein>
    <submittedName>
        <fullName evidence="2">ATP synthase F0 subunit 8</fullName>
    </submittedName>
</protein>
<feature type="transmembrane region" description="Helical" evidence="1">
    <location>
        <begin position="12"/>
        <end position="30"/>
    </location>
</feature>
<keyword evidence="1" id="KW-1133">Transmembrane helix</keyword>
<reference evidence="2" key="1">
    <citation type="submission" date="2021-11" db="EMBL/GenBank/DDBJ databases">
        <authorList>
            <person name="Ge X.-Y."/>
            <person name="Peng L."/>
            <person name="Sun C.-H."/>
            <person name="Wang B.-X."/>
        </authorList>
    </citation>
    <scope>NUCLEOTIDE SEQUENCE</scope>
</reference>
<dbReference type="AlphaFoldDB" id="A0A9E8LNZ7"/>
<geneLocation type="mitochondrion" evidence="2"/>
<proteinExistence type="predicted"/>
<evidence type="ECO:0000313" key="2">
    <source>
        <dbReference type="EMBL" id="UZZ44133.1"/>
    </source>
</evidence>
<evidence type="ECO:0000256" key="1">
    <source>
        <dbReference type="SAM" id="Phobius"/>
    </source>
</evidence>
<organism evidence="2">
    <name type="scientific">Marilia sp. XG-2021</name>
    <dbReference type="NCBI Taxonomy" id="2996736"/>
    <lineage>
        <taxon>Eukaryota</taxon>
        <taxon>Metazoa</taxon>
        <taxon>Ecdysozoa</taxon>
        <taxon>Arthropoda</taxon>
        <taxon>Hexapoda</taxon>
        <taxon>Insecta</taxon>
        <taxon>Pterygota</taxon>
        <taxon>Neoptera</taxon>
        <taxon>Endopterygota</taxon>
        <taxon>Trichoptera</taxon>
        <taxon>Integripalpia</taxon>
        <taxon>Brevitentoria</taxon>
        <taxon>Leptoceroidea</taxon>
        <taxon>Odontoceridae</taxon>
        <taxon>Odontocerinae</taxon>
        <taxon>Marilia</taxon>
    </lineage>
</organism>